<dbReference type="Proteomes" id="UP000319210">
    <property type="component" value="Unassembled WGS sequence"/>
</dbReference>
<evidence type="ECO:0000313" key="3">
    <source>
        <dbReference type="Proteomes" id="UP000319210"/>
    </source>
</evidence>
<dbReference type="EMBL" id="BJMM01000008">
    <property type="protein sequence ID" value="GEB49715.1"/>
    <property type="molecule type" value="Genomic_DNA"/>
</dbReference>
<evidence type="ECO:0000313" key="2">
    <source>
        <dbReference type="EMBL" id="GEB49715.1"/>
    </source>
</evidence>
<gene>
    <name evidence="2" type="ORF">SCA03_22660</name>
</gene>
<reference evidence="2 3" key="1">
    <citation type="submission" date="2019-06" db="EMBL/GenBank/DDBJ databases">
        <title>Whole genome shotgun sequence of Streptomyces cacaoi subsp. cacaoi NBRC 12748.</title>
        <authorList>
            <person name="Hosoyama A."/>
            <person name="Uohara A."/>
            <person name="Ohji S."/>
            <person name="Ichikawa N."/>
        </authorList>
    </citation>
    <scope>NUCLEOTIDE SEQUENCE [LARGE SCALE GENOMIC DNA]</scope>
    <source>
        <strain evidence="2 3">NBRC 12748</strain>
    </source>
</reference>
<feature type="region of interest" description="Disordered" evidence="1">
    <location>
        <begin position="1"/>
        <end position="27"/>
    </location>
</feature>
<keyword evidence="3" id="KW-1185">Reference proteome</keyword>
<accession>A0A4Y3QWG9</accession>
<protein>
    <submittedName>
        <fullName evidence="2">Uncharacterized protein</fullName>
    </submittedName>
</protein>
<organism evidence="2 3">
    <name type="scientific">Streptomyces cacaoi</name>
    <dbReference type="NCBI Taxonomy" id="1898"/>
    <lineage>
        <taxon>Bacteria</taxon>
        <taxon>Bacillati</taxon>
        <taxon>Actinomycetota</taxon>
        <taxon>Actinomycetes</taxon>
        <taxon>Kitasatosporales</taxon>
        <taxon>Streptomycetaceae</taxon>
        <taxon>Streptomyces</taxon>
    </lineage>
</organism>
<evidence type="ECO:0000256" key="1">
    <source>
        <dbReference type="SAM" id="MobiDB-lite"/>
    </source>
</evidence>
<proteinExistence type="predicted"/>
<sequence length="63" mass="6186">MAGAGEPGAGLPRSRTGPSVQGRATPTGLAVRAVGRVLGCPVMHGREGGASVLLARTIIAHAD</sequence>
<name>A0A4Y3QWG9_STRCI</name>
<comment type="caution">
    <text evidence="2">The sequence shown here is derived from an EMBL/GenBank/DDBJ whole genome shotgun (WGS) entry which is preliminary data.</text>
</comment>
<dbReference type="AlphaFoldDB" id="A0A4Y3QWG9"/>